<reference evidence="2" key="1">
    <citation type="journal article" date="2020" name="Stud. Mycol.">
        <title>101 Dothideomycetes genomes: a test case for predicting lifestyles and emergence of pathogens.</title>
        <authorList>
            <person name="Haridas S."/>
            <person name="Albert R."/>
            <person name="Binder M."/>
            <person name="Bloem J."/>
            <person name="Labutti K."/>
            <person name="Salamov A."/>
            <person name="Andreopoulos B."/>
            <person name="Baker S."/>
            <person name="Barry K."/>
            <person name="Bills G."/>
            <person name="Bluhm B."/>
            <person name="Cannon C."/>
            <person name="Castanera R."/>
            <person name="Culley D."/>
            <person name="Daum C."/>
            <person name="Ezra D."/>
            <person name="Gonzalez J."/>
            <person name="Henrissat B."/>
            <person name="Kuo A."/>
            <person name="Liang C."/>
            <person name="Lipzen A."/>
            <person name="Lutzoni F."/>
            <person name="Magnuson J."/>
            <person name="Mondo S."/>
            <person name="Nolan M."/>
            <person name="Ohm R."/>
            <person name="Pangilinan J."/>
            <person name="Park H.-J."/>
            <person name="Ramirez L."/>
            <person name="Alfaro M."/>
            <person name="Sun H."/>
            <person name="Tritt A."/>
            <person name="Yoshinaga Y."/>
            <person name="Zwiers L.-H."/>
            <person name="Turgeon B."/>
            <person name="Goodwin S."/>
            <person name="Spatafora J."/>
            <person name="Crous P."/>
            <person name="Grigoriev I."/>
        </authorList>
    </citation>
    <scope>NUCLEOTIDE SEQUENCE</scope>
    <source>
        <strain evidence="2">CBS 122681</strain>
    </source>
</reference>
<organism evidence="2 3">
    <name type="scientific">Lophiostoma macrostomum CBS 122681</name>
    <dbReference type="NCBI Taxonomy" id="1314788"/>
    <lineage>
        <taxon>Eukaryota</taxon>
        <taxon>Fungi</taxon>
        <taxon>Dikarya</taxon>
        <taxon>Ascomycota</taxon>
        <taxon>Pezizomycotina</taxon>
        <taxon>Dothideomycetes</taxon>
        <taxon>Pleosporomycetidae</taxon>
        <taxon>Pleosporales</taxon>
        <taxon>Lophiostomataceae</taxon>
        <taxon>Lophiostoma</taxon>
    </lineage>
</organism>
<feature type="domain" description="F-box" evidence="1">
    <location>
        <begin position="10"/>
        <end position="49"/>
    </location>
</feature>
<dbReference type="EMBL" id="MU004311">
    <property type="protein sequence ID" value="KAF2658908.1"/>
    <property type="molecule type" value="Genomic_DNA"/>
</dbReference>
<dbReference type="AlphaFoldDB" id="A0A6A6TJ09"/>
<dbReference type="OrthoDB" id="5281164at2759"/>
<dbReference type="Pfam" id="PF00646">
    <property type="entry name" value="F-box"/>
    <property type="match status" value="1"/>
</dbReference>
<keyword evidence="3" id="KW-1185">Reference proteome</keyword>
<gene>
    <name evidence="2" type="ORF">K491DRAFT_702575</name>
</gene>
<sequence>MASRTSPPPILRLPVELHKDIIDLLQLSERALLSVSCRYFAYAIKKPTFDDFLEAEASEWATTKALYVCKGCARFQPLLHFSDDMRKGKRCRSGVDANTRFCVKCGVDREWYPFGTELSIMGRSHVVCKHCKIFTDQVGSTGSCASCSPKKPKRIIRPSFDDWEYSVNSYIGDRHIDELYGVWPDT</sequence>
<name>A0A6A6TJ09_9PLEO</name>
<dbReference type="InterPro" id="IPR001810">
    <property type="entry name" value="F-box_dom"/>
</dbReference>
<evidence type="ECO:0000259" key="1">
    <source>
        <dbReference type="Pfam" id="PF00646"/>
    </source>
</evidence>
<evidence type="ECO:0000313" key="2">
    <source>
        <dbReference type="EMBL" id="KAF2658908.1"/>
    </source>
</evidence>
<accession>A0A6A6TJ09</accession>
<evidence type="ECO:0000313" key="3">
    <source>
        <dbReference type="Proteomes" id="UP000799324"/>
    </source>
</evidence>
<proteinExistence type="predicted"/>
<dbReference type="Proteomes" id="UP000799324">
    <property type="component" value="Unassembled WGS sequence"/>
</dbReference>
<protein>
    <submittedName>
        <fullName evidence="2">F-box domain-containing protein</fullName>
    </submittedName>
</protein>